<dbReference type="EMBL" id="CM044705">
    <property type="protein sequence ID" value="KAI5663933.1"/>
    <property type="molecule type" value="Genomic_DNA"/>
</dbReference>
<accession>A0ACC0AVH9</accession>
<keyword evidence="2" id="KW-1185">Reference proteome</keyword>
<dbReference type="Proteomes" id="UP001060085">
    <property type="component" value="Linkage Group LG05"/>
</dbReference>
<sequence>MGYGNFSPHARSYEHNFHDCYEGNRVGTRNGYNDTFCKRVPRNEVRNGGDYVNMDERFYKRRDDYGEYYDSYDYGGYNCGRSSQTLGNTSRPLSYNKLKLPPFCGTFGPYDYEQWE</sequence>
<reference evidence="2" key="1">
    <citation type="journal article" date="2023" name="Nat. Plants">
        <title>Single-cell RNA sequencing provides a high-resolution roadmap for understanding the multicellular compartmentation of specialized metabolism.</title>
        <authorList>
            <person name="Sun S."/>
            <person name="Shen X."/>
            <person name="Li Y."/>
            <person name="Li Y."/>
            <person name="Wang S."/>
            <person name="Li R."/>
            <person name="Zhang H."/>
            <person name="Shen G."/>
            <person name="Guo B."/>
            <person name="Wei J."/>
            <person name="Xu J."/>
            <person name="St-Pierre B."/>
            <person name="Chen S."/>
            <person name="Sun C."/>
        </authorList>
    </citation>
    <scope>NUCLEOTIDE SEQUENCE [LARGE SCALE GENOMIC DNA]</scope>
</reference>
<comment type="caution">
    <text evidence="1">The sequence shown here is derived from an EMBL/GenBank/DDBJ whole genome shotgun (WGS) entry which is preliminary data.</text>
</comment>
<evidence type="ECO:0000313" key="2">
    <source>
        <dbReference type="Proteomes" id="UP001060085"/>
    </source>
</evidence>
<protein>
    <submittedName>
        <fullName evidence="1">Uncharacterized protein</fullName>
    </submittedName>
</protein>
<proteinExistence type="predicted"/>
<gene>
    <name evidence="1" type="ORF">M9H77_23256</name>
</gene>
<name>A0ACC0AVH9_CATRO</name>
<organism evidence="1 2">
    <name type="scientific">Catharanthus roseus</name>
    <name type="common">Madagascar periwinkle</name>
    <name type="synonym">Vinca rosea</name>
    <dbReference type="NCBI Taxonomy" id="4058"/>
    <lineage>
        <taxon>Eukaryota</taxon>
        <taxon>Viridiplantae</taxon>
        <taxon>Streptophyta</taxon>
        <taxon>Embryophyta</taxon>
        <taxon>Tracheophyta</taxon>
        <taxon>Spermatophyta</taxon>
        <taxon>Magnoliopsida</taxon>
        <taxon>eudicotyledons</taxon>
        <taxon>Gunneridae</taxon>
        <taxon>Pentapetalae</taxon>
        <taxon>asterids</taxon>
        <taxon>lamiids</taxon>
        <taxon>Gentianales</taxon>
        <taxon>Apocynaceae</taxon>
        <taxon>Rauvolfioideae</taxon>
        <taxon>Vinceae</taxon>
        <taxon>Catharanthinae</taxon>
        <taxon>Catharanthus</taxon>
    </lineage>
</organism>
<evidence type="ECO:0000313" key="1">
    <source>
        <dbReference type="EMBL" id="KAI5663933.1"/>
    </source>
</evidence>